<feature type="domain" description="Receptor ligand binding region" evidence="7">
    <location>
        <begin position="3"/>
        <end position="174"/>
    </location>
</feature>
<evidence type="ECO:0000256" key="6">
    <source>
        <dbReference type="ARBA" id="ARBA00023180"/>
    </source>
</evidence>
<evidence type="ECO:0000256" key="1">
    <source>
        <dbReference type="ARBA" id="ARBA00004141"/>
    </source>
</evidence>
<comment type="caution">
    <text evidence="8">The sequence shown here is derived from an EMBL/GenBank/DDBJ whole genome shotgun (WGS) entry which is preliminary data.</text>
</comment>
<evidence type="ECO:0000256" key="5">
    <source>
        <dbReference type="ARBA" id="ARBA00023170"/>
    </source>
</evidence>
<organism evidence="8 9">
    <name type="scientific">Didymodactylos carnosus</name>
    <dbReference type="NCBI Taxonomy" id="1234261"/>
    <lineage>
        <taxon>Eukaryota</taxon>
        <taxon>Metazoa</taxon>
        <taxon>Spiralia</taxon>
        <taxon>Gnathifera</taxon>
        <taxon>Rotifera</taxon>
        <taxon>Eurotatoria</taxon>
        <taxon>Bdelloidea</taxon>
        <taxon>Philodinida</taxon>
        <taxon>Philodinidae</taxon>
        <taxon>Didymodactylos</taxon>
    </lineage>
</organism>
<dbReference type="PRINTS" id="PR00248">
    <property type="entry name" value="GPCRMGR"/>
</dbReference>
<dbReference type="Pfam" id="PF01094">
    <property type="entry name" value="ANF_receptor"/>
    <property type="match status" value="1"/>
</dbReference>
<keyword evidence="3" id="KW-1133">Transmembrane helix</keyword>
<feature type="non-terminal residue" evidence="8">
    <location>
        <position position="1"/>
    </location>
</feature>
<gene>
    <name evidence="8" type="ORF">TMI583_LOCUS47335</name>
</gene>
<keyword evidence="4" id="KW-0472">Membrane</keyword>
<evidence type="ECO:0000256" key="2">
    <source>
        <dbReference type="ARBA" id="ARBA00022692"/>
    </source>
</evidence>
<name>A0A8S2XAT1_9BILA</name>
<dbReference type="InterPro" id="IPR050726">
    <property type="entry name" value="mGluR"/>
</dbReference>
<dbReference type="EMBL" id="CAJOBA010091233">
    <property type="protein sequence ID" value="CAF4485489.1"/>
    <property type="molecule type" value="Genomic_DNA"/>
</dbReference>
<dbReference type="SUPFAM" id="SSF53822">
    <property type="entry name" value="Periplasmic binding protein-like I"/>
    <property type="match status" value="1"/>
</dbReference>
<evidence type="ECO:0000313" key="8">
    <source>
        <dbReference type="EMBL" id="CAF4485489.1"/>
    </source>
</evidence>
<evidence type="ECO:0000256" key="4">
    <source>
        <dbReference type="ARBA" id="ARBA00023136"/>
    </source>
</evidence>
<protein>
    <recommendedName>
        <fullName evidence="7">Receptor ligand binding region domain-containing protein</fullName>
    </recommendedName>
</protein>
<accession>A0A8S2XAT1</accession>
<dbReference type="Gene3D" id="3.40.50.2300">
    <property type="match status" value="2"/>
</dbReference>
<keyword evidence="6" id="KW-0325">Glycoprotein</keyword>
<dbReference type="InterPro" id="IPR000337">
    <property type="entry name" value="GPCR_3"/>
</dbReference>
<keyword evidence="2" id="KW-0812">Transmembrane</keyword>
<sequence>EVRVVSPFPFLMNIPMVSYSATNLDLSDINRNEAFYRVAPSDHFAAFVISKLFQQFNWSSVSVIIQNDDYGYDGLKALKEEFYSASIQIINQLEFDKKTDNFTAINNWAQILSISSCRIVLVWATRNVTYSILKHAQKKNMTSSDFVWILTNDVPIDHFNQSEKERLAGILTVIPVPGALVDVAINLSLLTDAKEICDEVNNHSCSVNHE</sequence>
<dbReference type="GO" id="GO:0004930">
    <property type="term" value="F:G protein-coupled receptor activity"/>
    <property type="evidence" value="ECO:0007669"/>
    <property type="project" value="InterPro"/>
</dbReference>
<evidence type="ECO:0000313" key="9">
    <source>
        <dbReference type="Proteomes" id="UP000682733"/>
    </source>
</evidence>
<proteinExistence type="predicted"/>
<dbReference type="GO" id="GO:0016020">
    <property type="term" value="C:membrane"/>
    <property type="evidence" value="ECO:0007669"/>
    <property type="project" value="UniProtKB-SubCell"/>
</dbReference>
<dbReference type="InterPro" id="IPR028082">
    <property type="entry name" value="Peripla_BP_I"/>
</dbReference>
<dbReference type="Proteomes" id="UP000682733">
    <property type="component" value="Unassembled WGS sequence"/>
</dbReference>
<keyword evidence="5" id="KW-0675">Receptor</keyword>
<dbReference type="AlphaFoldDB" id="A0A8S2XAT1"/>
<evidence type="ECO:0000256" key="3">
    <source>
        <dbReference type="ARBA" id="ARBA00022989"/>
    </source>
</evidence>
<dbReference type="InterPro" id="IPR001828">
    <property type="entry name" value="ANF_lig-bd_rcpt"/>
</dbReference>
<comment type="subcellular location">
    <subcellularLocation>
        <location evidence="1">Membrane</location>
        <topology evidence="1">Multi-pass membrane protein</topology>
    </subcellularLocation>
</comment>
<evidence type="ECO:0000259" key="7">
    <source>
        <dbReference type="Pfam" id="PF01094"/>
    </source>
</evidence>
<feature type="non-terminal residue" evidence="8">
    <location>
        <position position="210"/>
    </location>
</feature>
<reference evidence="8" key="1">
    <citation type="submission" date="2021-02" db="EMBL/GenBank/DDBJ databases">
        <authorList>
            <person name="Nowell W R."/>
        </authorList>
    </citation>
    <scope>NUCLEOTIDE SEQUENCE</scope>
</reference>
<dbReference type="PANTHER" id="PTHR24060">
    <property type="entry name" value="METABOTROPIC GLUTAMATE RECEPTOR"/>
    <property type="match status" value="1"/>
</dbReference>